<proteinExistence type="inferred from homology"/>
<dbReference type="Pfam" id="PF01547">
    <property type="entry name" value="SBP_bac_1"/>
    <property type="match status" value="1"/>
</dbReference>
<dbReference type="EMBL" id="DVLP01000413">
    <property type="protein sequence ID" value="HIT76738.1"/>
    <property type="molecule type" value="Genomic_DNA"/>
</dbReference>
<feature type="signal peptide" evidence="4">
    <location>
        <begin position="1"/>
        <end position="23"/>
    </location>
</feature>
<evidence type="ECO:0000256" key="4">
    <source>
        <dbReference type="SAM" id="SignalP"/>
    </source>
</evidence>
<dbReference type="Gene3D" id="3.40.190.10">
    <property type="entry name" value="Periplasmic binding protein-like II"/>
    <property type="match status" value="2"/>
</dbReference>
<dbReference type="AlphaFoldDB" id="A0A9D1H185"/>
<keyword evidence="2" id="KW-0813">Transport</keyword>
<accession>A0A9D1H185</accession>
<dbReference type="InterPro" id="IPR006059">
    <property type="entry name" value="SBP"/>
</dbReference>
<reference evidence="5" key="1">
    <citation type="submission" date="2020-10" db="EMBL/GenBank/DDBJ databases">
        <authorList>
            <person name="Gilroy R."/>
        </authorList>
    </citation>
    <scope>NUCLEOTIDE SEQUENCE</scope>
    <source>
        <strain evidence="5">ChiGjej1B1-24693</strain>
    </source>
</reference>
<dbReference type="PANTHER" id="PTHR43649">
    <property type="entry name" value="ARABINOSE-BINDING PROTEIN-RELATED"/>
    <property type="match status" value="1"/>
</dbReference>
<gene>
    <name evidence="5" type="ORF">IAA98_14255</name>
</gene>
<dbReference type="PANTHER" id="PTHR43649:SF34">
    <property type="entry name" value="ABC TRANSPORTER PERIPLASMIC-BINDING PROTEIN YCJN-RELATED"/>
    <property type="match status" value="1"/>
</dbReference>
<organism evidence="5 6">
    <name type="scientific">Candidatus Avipropionibacterium avicola</name>
    <dbReference type="NCBI Taxonomy" id="2840701"/>
    <lineage>
        <taxon>Bacteria</taxon>
        <taxon>Bacillati</taxon>
        <taxon>Actinomycetota</taxon>
        <taxon>Actinomycetes</taxon>
        <taxon>Propionibacteriales</taxon>
        <taxon>Propionibacteriaceae</taxon>
        <taxon>Propionibacteriaceae incertae sedis</taxon>
        <taxon>Candidatus Avipropionibacterium</taxon>
    </lineage>
</organism>
<evidence type="ECO:0000256" key="1">
    <source>
        <dbReference type="ARBA" id="ARBA00008520"/>
    </source>
</evidence>
<dbReference type="InterPro" id="IPR050490">
    <property type="entry name" value="Bact_solute-bd_prot1"/>
</dbReference>
<dbReference type="SUPFAM" id="SSF53850">
    <property type="entry name" value="Periplasmic binding protein-like II"/>
    <property type="match status" value="1"/>
</dbReference>
<sequence>MTMPRATRWAGLALSIGSLVALAACGGGPVPEDPGGDETAESVDFSQRGPITFVTGKDLSGLLQSEIDAWNKDHPDEEVRLIELPDEADQQRAQMVQNAEAQGSEYTVLSMDVVWTAEFAANGWVVPLPADQMDTSEMLPATVDGGTYFDQLYGMPVTSDGGLLFYRSDWLKAAGIDAPPTTFDEVTAACEAIKEKVSEAKEADCYGGQFNKYEGLTVNFSEFVDSSGGHLVDDDGNATANSEGAVKGLTKLKAMFDDGTIPKAAQTWSEEEGREAFQQGDLVFLRNWPYVYSKFEGEDGSSKVKGKFAVAPLPGVDGPGVSSLGGHNYAISAFAENKGTAIDFINYMANEEEMKARTEKTSQAPTRTAIYTDPELVRQYPYLPVLQQSIENARPRPKVAKYGDVTLAIQDAAYTVIQGNQDPQAALDALQAKLEELLKV</sequence>
<comment type="caution">
    <text evidence="5">The sequence shown here is derived from an EMBL/GenBank/DDBJ whole genome shotgun (WGS) entry which is preliminary data.</text>
</comment>
<name>A0A9D1H185_9ACTN</name>
<feature type="chain" id="PRO_5038865903" evidence="4">
    <location>
        <begin position="24"/>
        <end position="440"/>
    </location>
</feature>
<keyword evidence="3 4" id="KW-0732">Signal</keyword>
<protein>
    <submittedName>
        <fullName evidence="5">ABC transporter substrate-binding protein</fullName>
    </submittedName>
</protein>
<evidence type="ECO:0000256" key="3">
    <source>
        <dbReference type="ARBA" id="ARBA00022729"/>
    </source>
</evidence>
<dbReference type="CDD" id="cd14750">
    <property type="entry name" value="PBP2_TMBP"/>
    <property type="match status" value="1"/>
</dbReference>
<comment type="similarity">
    <text evidence="1">Belongs to the bacterial solute-binding protein 1 family.</text>
</comment>
<evidence type="ECO:0000256" key="2">
    <source>
        <dbReference type="ARBA" id="ARBA00022448"/>
    </source>
</evidence>
<evidence type="ECO:0000313" key="5">
    <source>
        <dbReference type="EMBL" id="HIT76738.1"/>
    </source>
</evidence>
<reference evidence="5" key="2">
    <citation type="journal article" date="2021" name="PeerJ">
        <title>Extensive microbial diversity within the chicken gut microbiome revealed by metagenomics and culture.</title>
        <authorList>
            <person name="Gilroy R."/>
            <person name="Ravi A."/>
            <person name="Getino M."/>
            <person name="Pursley I."/>
            <person name="Horton D.L."/>
            <person name="Alikhan N.F."/>
            <person name="Baker D."/>
            <person name="Gharbi K."/>
            <person name="Hall N."/>
            <person name="Watson M."/>
            <person name="Adriaenssens E.M."/>
            <person name="Foster-Nyarko E."/>
            <person name="Jarju S."/>
            <person name="Secka A."/>
            <person name="Antonio M."/>
            <person name="Oren A."/>
            <person name="Chaudhuri R.R."/>
            <person name="La Ragione R."/>
            <person name="Hildebrand F."/>
            <person name="Pallen M.J."/>
        </authorList>
    </citation>
    <scope>NUCLEOTIDE SEQUENCE</scope>
    <source>
        <strain evidence="5">ChiGjej1B1-24693</strain>
    </source>
</reference>
<dbReference type="PROSITE" id="PS51257">
    <property type="entry name" value="PROKAR_LIPOPROTEIN"/>
    <property type="match status" value="1"/>
</dbReference>
<evidence type="ECO:0000313" key="6">
    <source>
        <dbReference type="Proteomes" id="UP000886842"/>
    </source>
</evidence>
<dbReference type="Proteomes" id="UP000886842">
    <property type="component" value="Unassembled WGS sequence"/>
</dbReference>